<evidence type="ECO:0000256" key="4">
    <source>
        <dbReference type="ARBA" id="ARBA00022964"/>
    </source>
</evidence>
<evidence type="ECO:0000313" key="10">
    <source>
        <dbReference type="EMBL" id="EAW13282.1"/>
    </source>
</evidence>
<evidence type="ECO:0000256" key="9">
    <source>
        <dbReference type="RuleBase" id="RU366010"/>
    </source>
</evidence>
<dbReference type="Gene3D" id="2.60.120.10">
    <property type="entry name" value="Jelly Rolls"/>
    <property type="match status" value="1"/>
</dbReference>
<dbReference type="GO" id="GO:0008198">
    <property type="term" value="F:ferrous iron binding"/>
    <property type="evidence" value="ECO:0007669"/>
    <property type="project" value="TreeGrafter"/>
</dbReference>
<dbReference type="GO" id="GO:0019448">
    <property type="term" value="P:L-cysteine catabolic process"/>
    <property type="evidence" value="ECO:0007669"/>
    <property type="project" value="TreeGrafter"/>
</dbReference>
<comment type="similarity">
    <text evidence="1 9">Belongs to the cysteine dioxygenase family.</text>
</comment>
<protein>
    <recommendedName>
        <fullName evidence="2 9">Cysteine dioxygenase</fullName>
        <ecNumber evidence="2 9">1.13.11.20</ecNumber>
    </recommendedName>
</protein>
<dbReference type="KEGG" id="act:ACLA_017290"/>
<keyword evidence="5 9" id="KW-0560">Oxidoreductase</keyword>
<dbReference type="InterPro" id="IPR010300">
    <property type="entry name" value="CDO_1"/>
</dbReference>
<comment type="catalytic activity">
    <reaction evidence="9">
        <text>L-cysteine + O2 = 3-sulfino-L-alanine + H(+)</text>
        <dbReference type="Rhea" id="RHEA:20441"/>
        <dbReference type="ChEBI" id="CHEBI:15378"/>
        <dbReference type="ChEBI" id="CHEBI:15379"/>
        <dbReference type="ChEBI" id="CHEBI:35235"/>
        <dbReference type="ChEBI" id="CHEBI:61085"/>
        <dbReference type="EC" id="1.13.11.20"/>
    </reaction>
</comment>
<keyword evidence="3 8" id="KW-0479">Metal-binding</keyword>
<dbReference type="EMBL" id="DS027049">
    <property type="protein sequence ID" value="EAW13282.1"/>
    <property type="molecule type" value="Genomic_DNA"/>
</dbReference>
<dbReference type="STRING" id="344612.A1CC14"/>
<evidence type="ECO:0000256" key="3">
    <source>
        <dbReference type="ARBA" id="ARBA00022723"/>
    </source>
</evidence>
<evidence type="ECO:0000313" key="11">
    <source>
        <dbReference type="Proteomes" id="UP000006701"/>
    </source>
</evidence>
<dbReference type="InterPro" id="IPR014710">
    <property type="entry name" value="RmlC-like_jellyroll"/>
</dbReference>
<evidence type="ECO:0000256" key="7">
    <source>
        <dbReference type="PIRSR" id="PIRSR610300-50"/>
    </source>
</evidence>
<keyword evidence="11" id="KW-1185">Reference proteome</keyword>
<dbReference type="HOGENOM" id="CLU_079443_4_1_1"/>
<evidence type="ECO:0000256" key="5">
    <source>
        <dbReference type="ARBA" id="ARBA00023002"/>
    </source>
</evidence>
<dbReference type="GeneID" id="4706797"/>
<dbReference type="CDD" id="cd10548">
    <property type="entry name" value="cupin_CDO"/>
    <property type="match status" value="1"/>
</dbReference>
<keyword evidence="6 8" id="KW-0408">Iron</keyword>
<feature type="binding site" evidence="8">
    <location>
        <position position="172"/>
    </location>
    <ligand>
        <name>Fe cation</name>
        <dbReference type="ChEBI" id="CHEBI:24875"/>
        <note>catalytic</note>
    </ligand>
</feature>
<evidence type="ECO:0000256" key="8">
    <source>
        <dbReference type="PIRSR" id="PIRSR610300-51"/>
    </source>
</evidence>
<dbReference type="PANTHER" id="PTHR12918:SF1">
    <property type="entry name" value="CYSTEINE DIOXYGENASE TYPE 1"/>
    <property type="match status" value="1"/>
</dbReference>
<evidence type="ECO:0000256" key="1">
    <source>
        <dbReference type="ARBA" id="ARBA00006622"/>
    </source>
</evidence>
<gene>
    <name evidence="10" type="ORF">ACLA_017290</name>
</gene>
<dbReference type="AlphaFoldDB" id="A1CC14"/>
<feature type="cross-link" description="3'-(S-cysteinyl)-tyrosine (Cys-Tyr)" evidence="7">
    <location>
        <begin position="123"/>
        <end position="189"/>
    </location>
</feature>
<dbReference type="GO" id="GO:0017172">
    <property type="term" value="F:cysteine dioxygenase activity"/>
    <property type="evidence" value="ECO:0007669"/>
    <property type="project" value="UniProtKB-UniRule"/>
</dbReference>
<accession>A1CC14</accession>
<dbReference type="EC" id="1.13.11.20" evidence="2 9"/>
<name>A1CC14_ASPCL</name>
<proteinExistence type="inferred from homology"/>
<feature type="binding site" evidence="8">
    <location>
        <position position="118"/>
    </location>
    <ligand>
        <name>Fe cation</name>
        <dbReference type="ChEBI" id="CHEBI:24875"/>
        <note>catalytic</note>
    </ligand>
</feature>
<dbReference type="Pfam" id="PF05995">
    <property type="entry name" value="CDO_I"/>
    <property type="match status" value="1"/>
</dbReference>
<dbReference type="InterPro" id="IPR011051">
    <property type="entry name" value="RmlC_Cupin_sf"/>
</dbReference>
<dbReference type="Proteomes" id="UP000006701">
    <property type="component" value="Unassembled WGS sequence"/>
</dbReference>
<dbReference type="PANTHER" id="PTHR12918">
    <property type="entry name" value="CYSTEINE DIOXYGENASE"/>
    <property type="match status" value="1"/>
</dbReference>
<dbReference type="eggNOG" id="KOG4064">
    <property type="taxonomic scope" value="Eukaryota"/>
</dbReference>
<reference evidence="10 11" key="1">
    <citation type="journal article" date="2008" name="PLoS Genet.">
        <title>Genomic islands in the pathogenic filamentous fungus Aspergillus fumigatus.</title>
        <authorList>
            <person name="Fedorova N.D."/>
            <person name="Khaldi N."/>
            <person name="Joardar V.S."/>
            <person name="Maiti R."/>
            <person name="Amedeo P."/>
            <person name="Anderson M.J."/>
            <person name="Crabtree J."/>
            <person name="Silva J.C."/>
            <person name="Badger J.H."/>
            <person name="Albarraq A."/>
            <person name="Angiuoli S."/>
            <person name="Bussey H."/>
            <person name="Bowyer P."/>
            <person name="Cotty P.J."/>
            <person name="Dyer P.S."/>
            <person name="Egan A."/>
            <person name="Galens K."/>
            <person name="Fraser-Liggett C.M."/>
            <person name="Haas B.J."/>
            <person name="Inman J.M."/>
            <person name="Kent R."/>
            <person name="Lemieux S."/>
            <person name="Malavazi I."/>
            <person name="Orvis J."/>
            <person name="Roemer T."/>
            <person name="Ronning C.M."/>
            <person name="Sundaram J.P."/>
            <person name="Sutton G."/>
            <person name="Turner G."/>
            <person name="Venter J.C."/>
            <person name="White O.R."/>
            <person name="Whitty B.R."/>
            <person name="Youngman P."/>
            <person name="Wolfe K.H."/>
            <person name="Goldman G.H."/>
            <person name="Wortman J.R."/>
            <person name="Jiang B."/>
            <person name="Denning D.W."/>
            <person name="Nierman W.C."/>
        </authorList>
    </citation>
    <scope>NUCLEOTIDE SEQUENCE [LARGE SCALE GENOMIC DNA]</scope>
    <source>
        <strain evidence="11">ATCC 1007 / CBS 513.65 / DSM 816 / NCTC 3887 / NRRL 1</strain>
    </source>
</reference>
<dbReference type="SUPFAM" id="SSF51182">
    <property type="entry name" value="RmlC-like cupins"/>
    <property type="match status" value="1"/>
</dbReference>
<evidence type="ECO:0000256" key="2">
    <source>
        <dbReference type="ARBA" id="ARBA00013133"/>
    </source>
</evidence>
<organism evidence="10 11">
    <name type="scientific">Aspergillus clavatus (strain ATCC 1007 / CBS 513.65 / DSM 816 / NCTC 3887 / NRRL 1 / QM 1276 / 107)</name>
    <dbReference type="NCBI Taxonomy" id="344612"/>
    <lineage>
        <taxon>Eukaryota</taxon>
        <taxon>Fungi</taxon>
        <taxon>Dikarya</taxon>
        <taxon>Ascomycota</taxon>
        <taxon>Pezizomycotina</taxon>
        <taxon>Eurotiomycetes</taxon>
        <taxon>Eurotiomycetidae</taxon>
        <taxon>Eurotiales</taxon>
        <taxon>Aspergillaceae</taxon>
        <taxon>Aspergillus</taxon>
        <taxon>Aspergillus subgen. Fumigati</taxon>
    </lineage>
</organism>
<feature type="binding site" evidence="8">
    <location>
        <position position="116"/>
    </location>
    <ligand>
        <name>Fe cation</name>
        <dbReference type="ChEBI" id="CHEBI:24875"/>
        <note>catalytic</note>
    </ligand>
</feature>
<dbReference type="OrthoDB" id="543511at2759"/>
<dbReference type="OMA" id="CIMKVLA"/>
<keyword evidence="7" id="KW-0883">Thioether bond</keyword>
<dbReference type="VEuPathDB" id="FungiDB:ACLA_017290"/>
<keyword evidence="4 9" id="KW-0223">Dioxygenase</keyword>
<dbReference type="RefSeq" id="XP_001274708.1">
    <property type="nucleotide sequence ID" value="XM_001274707.1"/>
</dbReference>
<sequence>MSPALCAPFPLAGHLPSLDRIQNYTVSRRPNTLYTLDHLVEDIKQYLGTSGIDDAHVDHTVLMNFMSKYTSSAADWSRYMRNDPSKNYTRNLVADVSGRANLLLLVWNPEKGSPIHDHANAHCIMKILDGELNESVYHTPSPEDHDGPLKIKKNTTYQPNEVAYISDEIGLHRVANPQKDRIAVSLHLYTPPNAADYGYNIYDLQTGRSSHVYQA</sequence>
<evidence type="ECO:0000256" key="6">
    <source>
        <dbReference type="ARBA" id="ARBA00023004"/>
    </source>
</evidence>
<comment type="cofactor">
    <cofactor evidence="9">
        <name>Fe cation</name>
        <dbReference type="ChEBI" id="CHEBI:24875"/>
    </cofactor>
    <text evidence="9">Binds 1 Fe cation per subunit.</text>
</comment>